<dbReference type="Gene3D" id="3.90.70.10">
    <property type="entry name" value="Cysteine proteinases"/>
    <property type="match status" value="1"/>
</dbReference>
<feature type="domain" description="Peptidase C1A papain C-terminal" evidence="1">
    <location>
        <begin position="13"/>
        <end position="62"/>
    </location>
</feature>
<dbReference type="EMBL" id="JAIVGD010000011">
    <property type="protein sequence ID" value="KAH0770061.1"/>
    <property type="molecule type" value="Genomic_DNA"/>
</dbReference>
<proteinExistence type="predicted"/>
<dbReference type="InterPro" id="IPR038765">
    <property type="entry name" value="Papain-like_cys_pep_sf"/>
</dbReference>
<evidence type="ECO:0000259" key="1">
    <source>
        <dbReference type="Pfam" id="PF00112"/>
    </source>
</evidence>
<dbReference type="InterPro" id="IPR000668">
    <property type="entry name" value="Peptidase_C1A_C"/>
</dbReference>
<comment type="caution">
    <text evidence="2">The sequence shown here is derived from an EMBL/GenBank/DDBJ whole genome shotgun (WGS) entry which is preliminary data.</text>
</comment>
<name>A0ABQ7VNJ5_SOLTU</name>
<sequence>MANEHVDEEFSLKDDGILYPYVRDQRNMNVCYSYSTTEAVSASFARDKNRPPIELSVQQIADHLPIDFQYENKGKEKDDI</sequence>
<gene>
    <name evidence="2" type="ORF">KY290_014042</name>
</gene>
<dbReference type="SUPFAM" id="SSF54001">
    <property type="entry name" value="Cysteine proteinases"/>
    <property type="match status" value="1"/>
</dbReference>
<evidence type="ECO:0000313" key="2">
    <source>
        <dbReference type="EMBL" id="KAH0770061.1"/>
    </source>
</evidence>
<accession>A0ABQ7VNJ5</accession>
<dbReference type="Proteomes" id="UP000826656">
    <property type="component" value="Unassembled WGS sequence"/>
</dbReference>
<reference evidence="2 3" key="1">
    <citation type="journal article" date="2021" name="bioRxiv">
        <title>Chromosome-scale and haplotype-resolved genome assembly of a tetraploid potato cultivar.</title>
        <authorList>
            <person name="Sun H."/>
            <person name="Jiao W.-B."/>
            <person name="Krause K."/>
            <person name="Campoy J.A."/>
            <person name="Goel M."/>
            <person name="Folz-Donahue K."/>
            <person name="Kukat C."/>
            <person name="Huettel B."/>
            <person name="Schneeberger K."/>
        </authorList>
    </citation>
    <scope>NUCLEOTIDE SEQUENCE [LARGE SCALE GENOMIC DNA]</scope>
    <source>
        <strain evidence="2">SolTubOtavaFocal</strain>
        <tissue evidence="2">Leaves</tissue>
    </source>
</reference>
<keyword evidence="3" id="KW-1185">Reference proteome</keyword>
<protein>
    <recommendedName>
        <fullName evidence="1">Peptidase C1A papain C-terminal domain-containing protein</fullName>
    </recommendedName>
</protein>
<dbReference type="Pfam" id="PF00112">
    <property type="entry name" value="Peptidase_C1"/>
    <property type="match status" value="1"/>
</dbReference>
<organism evidence="2 3">
    <name type="scientific">Solanum tuberosum</name>
    <name type="common">Potato</name>
    <dbReference type="NCBI Taxonomy" id="4113"/>
    <lineage>
        <taxon>Eukaryota</taxon>
        <taxon>Viridiplantae</taxon>
        <taxon>Streptophyta</taxon>
        <taxon>Embryophyta</taxon>
        <taxon>Tracheophyta</taxon>
        <taxon>Spermatophyta</taxon>
        <taxon>Magnoliopsida</taxon>
        <taxon>eudicotyledons</taxon>
        <taxon>Gunneridae</taxon>
        <taxon>Pentapetalae</taxon>
        <taxon>asterids</taxon>
        <taxon>lamiids</taxon>
        <taxon>Solanales</taxon>
        <taxon>Solanaceae</taxon>
        <taxon>Solanoideae</taxon>
        <taxon>Solaneae</taxon>
        <taxon>Solanum</taxon>
    </lineage>
</organism>
<evidence type="ECO:0000313" key="3">
    <source>
        <dbReference type="Proteomes" id="UP000826656"/>
    </source>
</evidence>